<dbReference type="Ensembl" id="ENSBGRT00000019536.1">
    <property type="protein sequence ID" value="ENSBGRP00000016907.1"/>
    <property type="gene ID" value="ENSBGRG00000010671.1"/>
</dbReference>
<keyword evidence="6 8" id="KW-0472">Membrane</keyword>
<dbReference type="PANTHER" id="PTHR26450">
    <property type="entry name" value="OLFACTORY RECEPTOR 56B1-RELATED"/>
    <property type="match status" value="1"/>
</dbReference>
<accession>A0A8B9XBZ8</accession>
<reference evidence="10" key="1">
    <citation type="submission" date="2019-05" db="EMBL/GenBank/DDBJ databases">
        <authorList>
            <person name="Zhang S."/>
            <person name="Liu J."/>
        </authorList>
    </citation>
    <scope>NUCLEOTIDE SEQUENCE [LARGE SCALE GENOMIC DNA]</scope>
</reference>
<evidence type="ECO:0000256" key="2">
    <source>
        <dbReference type="ARBA" id="ARBA00022606"/>
    </source>
</evidence>
<dbReference type="InterPro" id="IPR017452">
    <property type="entry name" value="GPCR_Rhodpsn_7TM"/>
</dbReference>
<sequence>MYHLAVTGNGLVMAMVIWDRSLHEPMYLFLAMLALNDVLLCTVTVPKMLLIFWQGPSISTFPACLTQMFLFMLCFSLNLLSYWPWLLTAMWLSVHHSIIPPYLQALSLAKWSWLWWLEVVWLWSPLGSYSFSACTSARATSFTILTVRTWALPNWLAIALSLIAFMGSLLLSSPQDWTLSLSPCPTS</sequence>
<evidence type="ECO:0000259" key="9">
    <source>
        <dbReference type="PROSITE" id="PS50262"/>
    </source>
</evidence>
<dbReference type="PANTHER" id="PTHR26450:SF17">
    <property type="entry name" value="OLFACTORY RECEPTOR"/>
    <property type="match status" value="1"/>
</dbReference>
<organism evidence="10 11">
    <name type="scientific">Bos mutus grunniens</name>
    <name type="common">Wild yak</name>
    <name type="synonym">Bos grunniens</name>
    <dbReference type="NCBI Taxonomy" id="30521"/>
    <lineage>
        <taxon>Eukaryota</taxon>
        <taxon>Metazoa</taxon>
        <taxon>Chordata</taxon>
        <taxon>Craniata</taxon>
        <taxon>Vertebrata</taxon>
        <taxon>Euteleostomi</taxon>
        <taxon>Mammalia</taxon>
        <taxon>Eutheria</taxon>
        <taxon>Laurasiatheria</taxon>
        <taxon>Artiodactyla</taxon>
        <taxon>Ruminantia</taxon>
        <taxon>Pecora</taxon>
        <taxon>Bovidae</taxon>
        <taxon>Bovinae</taxon>
        <taxon>Bos</taxon>
    </lineage>
</organism>
<reference evidence="10" key="2">
    <citation type="submission" date="2025-08" db="UniProtKB">
        <authorList>
            <consortium name="Ensembl"/>
        </authorList>
    </citation>
    <scope>IDENTIFICATION</scope>
</reference>
<evidence type="ECO:0000256" key="5">
    <source>
        <dbReference type="ARBA" id="ARBA00022989"/>
    </source>
</evidence>
<dbReference type="GO" id="GO:0005886">
    <property type="term" value="C:plasma membrane"/>
    <property type="evidence" value="ECO:0007669"/>
    <property type="project" value="TreeGrafter"/>
</dbReference>
<keyword evidence="4" id="KW-0552">Olfaction</keyword>
<dbReference type="InterPro" id="IPR000725">
    <property type="entry name" value="Olfact_rcpt"/>
</dbReference>
<evidence type="ECO:0000256" key="6">
    <source>
        <dbReference type="ARBA" id="ARBA00023136"/>
    </source>
</evidence>
<evidence type="ECO:0000256" key="4">
    <source>
        <dbReference type="ARBA" id="ARBA00022725"/>
    </source>
</evidence>
<evidence type="ECO:0000256" key="8">
    <source>
        <dbReference type="SAM" id="Phobius"/>
    </source>
</evidence>
<name>A0A8B9XBZ8_BOSMU</name>
<feature type="transmembrane region" description="Helical" evidence="8">
    <location>
        <begin position="113"/>
        <end position="131"/>
    </location>
</feature>
<comment type="subcellular location">
    <subcellularLocation>
        <location evidence="1">Membrane</location>
        <topology evidence="1">Multi-pass membrane protein</topology>
    </subcellularLocation>
</comment>
<dbReference type="Proteomes" id="UP000694520">
    <property type="component" value="Chromosome 13"/>
</dbReference>
<evidence type="ECO:0000313" key="11">
    <source>
        <dbReference type="Proteomes" id="UP000694520"/>
    </source>
</evidence>
<evidence type="ECO:0000256" key="7">
    <source>
        <dbReference type="ARBA" id="ARBA00023224"/>
    </source>
</evidence>
<feature type="domain" description="G-protein coupled receptors family 1 profile" evidence="9">
    <location>
        <begin position="8"/>
        <end position="49"/>
    </location>
</feature>
<proteinExistence type="predicted"/>
<keyword evidence="5 8" id="KW-1133">Transmembrane helix</keyword>
<keyword evidence="7" id="KW-0807">Transducer</keyword>
<dbReference type="SUPFAM" id="SSF81321">
    <property type="entry name" value="Family A G protein-coupled receptor-like"/>
    <property type="match status" value="1"/>
</dbReference>
<dbReference type="Gene3D" id="1.20.1070.10">
    <property type="entry name" value="Rhodopsin 7-helix transmembrane proteins"/>
    <property type="match status" value="1"/>
</dbReference>
<dbReference type="GeneTree" id="ENSGT01090000260043"/>
<feature type="transmembrane region" description="Helical" evidence="8">
    <location>
        <begin position="65"/>
        <end position="85"/>
    </location>
</feature>
<dbReference type="PROSITE" id="PS50262">
    <property type="entry name" value="G_PROTEIN_RECEP_F1_2"/>
    <property type="match status" value="1"/>
</dbReference>
<dbReference type="GO" id="GO:0007186">
    <property type="term" value="P:G protein-coupled receptor signaling pathway"/>
    <property type="evidence" value="ECO:0007669"/>
    <property type="project" value="InterPro"/>
</dbReference>
<keyword evidence="2" id="KW-0716">Sensory transduction</keyword>
<keyword evidence="11" id="KW-1185">Reference proteome</keyword>
<protein>
    <recommendedName>
        <fullName evidence="9">G-protein coupled receptors family 1 profile domain-containing protein</fullName>
    </recommendedName>
</protein>
<evidence type="ECO:0000256" key="3">
    <source>
        <dbReference type="ARBA" id="ARBA00022692"/>
    </source>
</evidence>
<feature type="transmembrane region" description="Helical" evidence="8">
    <location>
        <begin position="152"/>
        <end position="171"/>
    </location>
</feature>
<feature type="transmembrane region" description="Helical" evidence="8">
    <location>
        <begin position="27"/>
        <end position="53"/>
    </location>
</feature>
<reference evidence="10" key="3">
    <citation type="submission" date="2025-09" db="UniProtKB">
        <authorList>
            <consortium name="Ensembl"/>
        </authorList>
    </citation>
    <scope>IDENTIFICATION</scope>
</reference>
<dbReference type="GO" id="GO:0004984">
    <property type="term" value="F:olfactory receptor activity"/>
    <property type="evidence" value="ECO:0007669"/>
    <property type="project" value="InterPro"/>
</dbReference>
<evidence type="ECO:0000256" key="1">
    <source>
        <dbReference type="ARBA" id="ARBA00004141"/>
    </source>
</evidence>
<dbReference type="Pfam" id="PF13853">
    <property type="entry name" value="7tm_4"/>
    <property type="match status" value="1"/>
</dbReference>
<dbReference type="AlphaFoldDB" id="A0A8B9XBZ8"/>
<dbReference type="InterPro" id="IPR050402">
    <property type="entry name" value="OR51/52/56-like"/>
</dbReference>
<evidence type="ECO:0000313" key="10">
    <source>
        <dbReference type="Ensembl" id="ENSBGRP00000016907.1"/>
    </source>
</evidence>
<keyword evidence="3 8" id="KW-0812">Transmembrane</keyword>